<dbReference type="SUPFAM" id="SSF56219">
    <property type="entry name" value="DNase I-like"/>
    <property type="match status" value="1"/>
</dbReference>
<organism evidence="1">
    <name type="scientific">Nicotiana tabacum</name>
    <name type="common">Common tobacco</name>
    <dbReference type="NCBI Taxonomy" id="4097"/>
    <lineage>
        <taxon>Eukaryota</taxon>
        <taxon>Viridiplantae</taxon>
        <taxon>Streptophyta</taxon>
        <taxon>Embryophyta</taxon>
        <taxon>Tracheophyta</taxon>
        <taxon>Spermatophyta</taxon>
        <taxon>Magnoliopsida</taxon>
        <taxon>eudicotyledons</taxon>
        <taxon>Gunneridae</taxon>
        <taxon>Pentapetalae</taxon>
        <taxon>asterids</taxon>
        <taxon>lamiids</taxon>
        <taxon>Solanales</taxon>
        <taxon>Solanaceae</taxon>
        <taxon>Nicotianoideae</taxon>
        <taxon>Nicotianeae</taxon>
        <taxon>Nicotiana</taxon>
    </lineage>
</organism>
<proteinExistence type="predicted"/>
<gene>
    <name evidence="1" type="primary">LOC107823400</name>
</gene>
<dbReference type="OMA" id="QKIHATI"/>
<dbReference type="InterPro" id="IPR036691">
    <property type="entry name" value="Endo/exonu/phosph_ase_sf"/>
</dbReference>
<dbReference type="PANTHER" id="PTHR35218">
    <property type="entry name" value="RNASE H DOMAIN-CONTAINING PROTEIN"/>
    <property type="match status" value="1"/>
</dbReference>
<dbReference type="AlphaFoldDB" id="A0A1S4CWL1"/>
<dbReference type="PaxDb" id="4097-A0A1S4CWL1"/>
<name>A0A1S4CWL1_TOBAC</name>
<dbReference type="RefSeq" id="XP_016505521.1">
    <property type="nucleotide sequence ID" value="XM_016650035.1"/>
</dbReference>
<dbReference type="Gene3D" id="3.60.10.10">
    <property type="entry name" value="Endonuclease/exonuclease/phosphatase"/>
    <property type="match status" value="1"/>
</dbReference>
<protein>
    <submittedName>
        <fullName evidence="1">Uncharacterized protein</fullName>
    </submittedName>
</protein>
<accession>A0A1S4CWL1</accession>
<dbReference type="PANTHER" id="PTHR35218:SF9">
    <property type="entry name" value="ENDONUCLEASE_EXONUCLEASE_PHOSPHATASE DOMAIN-CONTAINING PROTEIN"/>
    <property type="match status" value="1"/>
</dbReference>
<dbReference type="KEGG" id="nta:107823400"/>
<sequence>MMNQPNNFIIWNVRGANNDNFRSNFRELMDTHRPCLVALLETKMASHTPIPEDFNFTEMIGVPAVGQAGGLIILWNHDMVTVNNFTRKGQKIHATIEVVNREGNANGGDRGEA</sequence>
<dbReference type="OrthoDB" id="1305317at2759"/>
<evidence type="ECO:0000313" key="1">
    <source>
        <dbReference type="RefSeq" id="XP_016505521.1"/>
    </source>
</evidence>
<reference evidence="1" key="1">
    <citation type="submission" date="2025-08" db="UniProtKB">
        <authorList>
            <consortium name="RefSeq"/>
        </authorList>
    </citation>
    <scope>IDENTIFICATION</scope>
</reference>